<dbReference type="CDD" id="cd04452">
    <property type="entry name" value="S1_IF2_alpha"/>
    <property type="match status" value="1"/>
</dbReference>
<dbReference type="GO" id="GO:0003723">
    <property type="term" value="F:RNA binding"/>
    <property type="evidence" value="ECO:0007669"/>
    <property type="project" value="InterPro"/>
</dbReference>
<dbReference type="GO" id="GO:0003743">
    <property type="term" value="F:translation initiation factor activity"/>
    <property type="evidence" value="ECO:0007669"/>
    <property type="project" value="UniProtKB-KW"/>
</dbReference>
<dbReference type="Gene3D" id="2.40.50.140">
    <property type="entry name" value="Nucleic acid-binding proteins"/>
    <property type="match status" value="1"/>
</dbReference>
<organism evidence="5">
    <name type="scientific">Ignisphaera aggregans</name>
    <dbReference type="NCBI Taxonomy" id="334771"/>
    <lineage>
        <taxon>Archaea</taxon>
        <taxon>Thermoproteota</taxon>
        <taxon>Thermoprotei</taxon>
        <taxon>Desulfurococcales</taxon>
        <taxon>Desulfurococcaceae</taxon>
        <taxon>Ignisphaera</taxon>
    </lineage>
</organism>
<protein>
    <submittedName>
        <fullName evidence="5">S1 RNA-binding domain-containing protein</fullName>
    </submittedName>
</protein>
<evidence type="ECO:0000256" key="3">
    <source>
        <dbReference type="ARBA" id="ARBA00022917"/>
    </source>
</evidence>
<dbReference type="AlphaFoldDB" id="A0A7C2VH25"/>
<dbReference type="PROSITE" id="PS50126">
    <property type="entry name" value="S1"/>
    <property type="match status" value="1"/>
</dbReference>
<dbReference type="SMART" id="SM00316">
    <property type="entry name" value="S1"/>
    <property type="match status" value="1"/>
</dbReference>
<evidence type="ECO:0000259" key="4">
    <source>
        <dbReference type="PROSITE" id="PS50126"/>
    </source>
</evidence>
<reference evidence="5" key="1">
    <citation type="journal article" date="2020" name="mSystems">
        <title>Genome- and Community-Level Interaction Insights into Carbon Utilization and Element Cycling Functions of Hydrothermarchaeota in Hydrothermal Sediment.</title>
        <authorList>
            <person name="Zhou Z."/>
            <person name="Liu Y."/>
            <person name="Xu W."/>
            <person name="Pan J."/>
            <person name="Luo Z.H."/>
            <person name="Li M."/>
        </authorList>
    </citation>
    <scope>NUCLEOTIDE SEQUENCE [LARGE SCALE GENOMIC DNA]</scope>
    <source>
        <strain evidence="5">SpSt-16</strain>
    </source>
</reference>
<evidence type="ECO:0000256" key="2">
    <source>
        <dbReference type="ARBA" id="ARBA00022540"/>
    </source>
</evidence>
<dbReference type="InterPro" id="IPR044126">
    <property type="entry name" value="S1_IF2_alpha"/>
</dbReference>
<dbReference type="InterPro" id="IPR011488">
    <property type="entry name" value="TIF_2_asu"/>
</dbReference>
<proteinExistence type="inferred from homology"/>
<name>A0A7C2VH25_9CREN</name>
<dbReference type="FunFam" id="2.40.50.140:FF:000015">
    <property type="entry name" value="Eukaryotic translation initiation factor 2 subunit alpha"/>
    <property type="match status" value="1"/>
</dbReference>
<dbReference type="PANTHER" id="PTHR10602">
    <property type="entry name" value="EUKARYOTIC TRANSLATION INITIATION FACTOR 2 SUBUNIT 1"/>
    <property type="match status" value="1"/>
</dbReference>
<sequence length="111" mass="13011">MSAIPFPRKGLPEVGEIVVARIDKIFEYGAYCTLLEYNIQNAFIPWSEVSTKYIRDIRDVLKEGHVVIAKVIRVDKRAPRVQIDLSIKRVLESEKKIKMIRWKRLQKDTKN</sequence>
<accession>A0A7C2VH25</accession>
<keyword evidence="3" id="KW-0648">Protein biosynthesis</keyword>
<evidence type="ECO:0000256" key="1">
    <source>
        <dbReference type="ARBA" id="ARBA00007223"/>
    </source>
</evidence>
<evidence type="ECO:0000313" key="5">
    <source>
        <dbReference type="EMBL" id="HEW53431.1"/>
    </source>
</evidence>
<keyword evidence="2" id="KW-0396">Initiation factor</keyword>
<dbReference type="EMBL" id="DSGT01000012">
    <property type="protein sequence ID" value="HEW53431.1"/>
    <property type="molecule type" value="Genomic_DNA"/>
</dbReference>
<comment type="caution">
    <text evidence="5">The sequence shown here is derived from an EMBL/GenBank/DDBJ whole genome shotgun (WGS) entry which is preliminary data.</text>
</comment>
<dbReference type="InterPro" id="IPR012340">
    <property type="entry name" value="NA-bd_OB-fold"/>
</dbReference>
<comment type="similarity">
    <text evidence="1">Belongs to the eIF-2-alpha family.</text>
</comment>
<dbReference type="GO" id="GO:0043022">
    <property type="term" value="F:ribosome binding"/>
    <property type="evidence" value="ECO:0007669"/>
    <property type="project" value="TreeGrafter"/>
</dbReference>
<dbReference type="PANTHER" id="PTHR10602:SF0">
    <property type="entry name" value="EUKARYOTIC TRANSLATION INITIATION FACTOR 2 SUBUNIT 1"/>
    <property type="match status" value="1"/>
</dbReference>
<gene>
    <name evidence="5" type="ORF">ENO77_04660</name>
</gene>
<dbReference type="InterPro" id="IPR003029">
    <property type="entry name" value="S1_domain"/>
</dbReference>
<dbReference type="Pfam" id="PF00575">
    <property type="entry name" value="S1"/>
    <property type="match status" value="1"/>
</dbReference>
<feature type="domain" description="S1 motif" evidence="4">
    <location>
        <begin position="15"/>
        <end position="88"/>
    </location>
</feature>
<dbReference type="SUPFAM" id="SSF50249">
    <property type="entry name" value="Nucleic acid-binding proteins"/>
    <property type="match status" value="1"/>
</dbReference>